<dbReference type="AlphaFoldDB" id="A0A9P9IVF5"/>
<accession>A0A9P9IVF5</accession>
<dbReference type="Pfam" id="PF26061">
    <property type="entry name" value="DUF8021"/>
    <property type="match status" value="1"/>
</dbReference>
<keyword evidence="4" id="KW-1185">Reference proteome</keyword>
<feature type="chain" id="PRO_5040287420" description="DUF8021 domain-containing protein" evidence="1">
    <location>
        <begin position="17"/>
        <end position="268"/>
    </location>
</feature>
<comment type="caution">
    <text evidence="3">The sequence shown here is derived from an EMBL/GenBank/DDBJ whole genome shotgun (WGS) entry which is preliminary data.</text>
</comment>
<proteinExistence type="predicted"/>
<dbReference type="Proteomes" id="UP000700596">
    <property type="component" value="Unassembled WGS sequence"/>
</dbReference>
<evidence type="ECO:0000313" key="3">
    <source>
        <dbReference type="EMBL" id="KAH7132515.1"/>
    </source>
</evidence>
<feature type="domain" description="DUF8021" evidence="2">
    <location>
        <begin position="148"/>
        <end position="258"/>
    </location>
</feature>
<sequence length="268" mass="28896">MRTTLLLAALASQAVSECTRAVLKAATDDYTAALKAGKPAFASLGDTVSYTENRKKVDIKAGILSSALKIDFERHQADQPQCAGFVEAIVTNAAKPYVIHTQLRLDNTTNKINQIDSIVTTKGDWLFNVTGTYHYASRENWSSIPAAKRDSREVIKAAGDAYCDLFSNKNTIVPWGTPCARLEGGAYTGRNVSTDSCNVGVPSGVKLVNRQYVVDQEYGTVDIIMDFGGTEGNWGAGGLPDSHEFRVEGGKLRYVHTLSSCGGKKCMG</sequence>
<name>A0A9P9IVF5_9PLEO</name>
<protein>
    <recommendedName>
        <fullName evidence="2">DUF8021 domain-containing protein</fullName>
    </recommendedName>
</protein>
<gene>
    <name evidence="3" type="ORF">B0J11DRAFT_601089</name>
</gene>
<dbReference type="EMBL" id="JAGMWT010000003">
    <property type="protein sequence ID" value="KAH7132515.1"/>
    <property type="molecule type" value="Genomic_DNA"/>
</dbReference>
<keyword evidence="1" id="KW-0732">Signal</keyword>
<evidence type="ECO:0000313" key="4">
    <source>
        <dbReference type="Proteomes" id="UP000700596"/>
    </source>
</evidence>
<dbReference type="OrthoDB" id="3504677at2759"/>
<organism evidence="3 4">
    <name type="scientific">Dendryphion nanum</name>
    <dbReference type="NCBI Taxonomy" id="256645"/>
    <lineage>
        <taxon>Eukaryota</taxon>
        <taxon>Fungi</taxon>
        <taxon>Dikarya</taxon>
        <taxon>Ascomycota</taxon>
        <taxon>Pezizomycotina</taxon>
        <taxon>Dothideomycetes</taxon>
        <taxon>Pleosporomycetidae</taxon>
        <taxon>Pleosporales</taxon>
        <taxon>Torulaceae</taxon>
        <taxon>Dendryphion</taxon>
    </lineage>
</organism>
<feature type="signal peptide" evidence="1">
    <location>
        <begin position="1"/>
        <end position="16"/>
    </location>
</feature>
<evidence type="ECO:0000259" key="2">
    <source>
        <dbReference type="Pfam" id="PF26061"/>
    </source>
</evidence>
<evidence type="ECO:0000256" key="1">
    <source>
        <dbReference type="SAM" id="SignalP"/>
    </source>
</evidence>
<reference evidence="3" key="1">
    <citation type="journal article" date="2021" name="Nat. Commun.">
        <title>Genetic determinants of endophytism in the Arabidopsis root mycobiome.</title>
        <authorList>
            <person name="Mesny F."/>
            <person name="Miyauchi S."/>
            <person name="Thiergart T."/>
            <person name="Pickel B."/>
            <person name="Atanasova L."/>
            <person name="Karlsson M."/>
            <person name="Huettel B."/>
            <person name="Barry K.W."/>
            <person name="Haridas S."/>
            <person name="Chen C."/>
            <person name="Bauer D."/>
            <person name="Andreopoulos W."/>
            <person name="Pangilinan J."/>
            <person name="LaButti K."/>
            <person name="Riley R."/>
            <person name="Lipzen A."/>
            <person name="Clum A."/>
            <person name="Drula E."/>
            <person name="Henrissat B."/>
            <person name="Kohler A."/>
            <person name="Grigoriev I.V."/>
            <person name="Martin F.M."/>
            <person name="Hacquard S."/>
        </authorList>
    </citation>
    <scope>NUCLEOTIDE SEQUENCE</scope>
    <source>
        <strain evidence="3">MPI-CAGE-CH-0243</strain>
    </source>
</reference>
<dbReference type="InterPro" id="IPR058334">
    <property type="entry name" value="DUF8021"/>
</dbReference>